<feature type="transmembrane region" description="Helical" evidence="6">
    <location>
        <begin position="55"/>
        <end position="73"/>
    </location>
</feature>
<dbReference type="PANTHER" id="PTHR30250:SF26">
    <property type="entry name" value="PSMA PROTEIN"/>
    <property type="match status" value="1"/>
</dbReference>
<feature type="transmembrane region" description="Helical" evidence="6">
    <location>
        <begin position="12"/>
        <end position="35"/>
    </location>
</feature>
<feature type="transmembrane region" description="Helical" evidence="6">
    <location>
        <begin position="313"/>
        <end position="336"/>
    </location>
</feature>
<keyword evidence="5 6" id="KW-0472">Membrane</keyword>
<organism evidence="7 8">
    <name type="scientific">Blautia obeum</name>
    <dbReference type="NCBI Taxonomy" id="40520"/>
    <lineage>
        <taxon>Bacteria</taxon>
        <taxon>Bacillati</taxon>
        <taxon>Bacillota</taxon>
        <taxon>Clostridia</taxon>
        <taxon>Lachnospirales</taxon>
        <taxon>Lachnospiraceae</taxon>
        <taxon>Blautia</taxon>
    </lineage>
</organism>
<keyword evidence="2" id="KW-1003">Cell membrane</keyword>
<evidence type="ECO:0000256" key="4">
    <source>
        <dbReference type="ARBA" id="ARBA00022989"/>
    </source>
</evidence>
<protein>
    <recommendedName>
        <fullName evidence="9">Polysaccharide biosynthesis protein</fullName>
    </recommendedName>
</protein>
<feature type="transmembrane region" description="Helical" evidence="6">
    <location>
        <begin position="380"/>
        <end position="396"/>
    </location>
</feature>
<feature type="transmembrane region" description="Helical" evidence="6">
    <location>
        <begin position="402"/>
        <end position="420"/>
    </location>
</feature>
<evidence type="ECO:0000256" key="1">
    <source>
        <dbReference type="ARBA" id="ARBA00004651"/>
    </source>
</evidence>
<keyword evidence="3 6" id="KW-0812">Transmembrane</keyword>
<dbReference type="EMBL" id="CABHNB010000013">
    <property type="protein sequence ID" value="VUW97986.1"/>
    <property type="molecule type" value="Genomic_DNA"/>
</dbReference>
<dbReference type="InterPro" id="IPR050833">
    <property type="entry name" value="Poly_Biosynth_Transport"/>
</dbReference>
<evidence type="ECO:0000313" key="8">
    <source>
        <dbReference type="Proteomes" id="UP000409147"/>
    </source>
</evidence>
<feature type="transmembrane region" description="Helical" evidence="6">
    <location>
        <begin position="441"/>
        <end position="459"/>
    </location>
</feature>
<accession>A0A564SS17</accession>
<evidence type="ECO:0000256" key="6">
    <source>
        <dbReference type="SAM" id="Phobius"/>
    </source>
</evidence>
<feature type="transmembrane region" description="Helical" evidence="6">
    <location>
        <begin position="185"/>
        <end position="202"/>
    </location>
</feature>
<dbReference type="Proteomes" id="UP000409147">
    <property type="component" value="Unassembled WGS sequence"/>
</dbReference>
<feature type="transmembrane region" description="Helical" evidence="6">
    <location>
        <begin position="158"/>
        <end position="179"/>
    </location>
</feature>
<evidence type="ECO:0000256" key="2">
    <source>
        <dbReference type="ARBA" id="ARBA00022475"/>
    </source>
</evidence>
<name>A0A564SS17_9FIRM</name>
<feature type="transmembrane region" description="Helical" evidence="6">
    <location>
        <begin position="128"/>
        <end position="146"/>
    </location>
</feature>
<evidence type="ECO:0000313" key="7">
    <source>
        <dbReference type="EMBL" id="VUW97986.1"/>
    </source>
</evidence>
<keyword evidence="8" id="KW-1185">Reference proteome</keyword>
<dbReference type="RefSeq" id="WP_144368559.1">
    <property type="nucleotide sequence ID" value="NZ_CABHNB010000013.1"/>
</dbReference>
<keyword evidence="4 6" id="KW-1133">Transmembrane helix</keyword>
<proteinExistence type="predicted"/>
<evidence type="ECO:0000256" key="3">
    <source>
        <dbReference type="ARBA" id="ARBA00022692"/>
    </source>
</evidence>
<sequence length="514" mass="57917">MKTYSRTEYSILNIIAGVGGYIANTVLGFICRMVFVKYLAADYLGVNGLFTNILSMLSLAELGIGGAITYALYKPLAEKDEEKIASLVKLYGTAYKVIGITIVIIGLCLMPFLKVIIKDQPDIAESIYLLYGINLFNTVITYFFSYRSSLLIAAQQNYIVVGINYLITILQSVIQMITLMYTHNYMAYILIQTIGTLIYNVSVSKAAKNKFPCITRKNVKVLPDDEKRILFENIRDLTFYKISGLLVNSTDNILITFFQGLTTTGIASNYTLLVNTLNSLLGQVFNGLTASIGNHNAIESEEKKYEMFNFMNFMNFWIFGWGTLGIVFCSSDIVSLCFGDKYVLPLEIPVILAANFYSVGMMNAVWTYKHTLGLFHYGRFLQIITGILNIVLSAILGKKFGLFGILAATLIARGLTNLCYDPYAVFKHGFGKSPLLYLKKYCHFILVLFIAAISCYYSMRVINSTRLVSCILKILICSLNINIIFLVAFFRWPEFNMLKRIIANMLTIVRNKMK</sequence>
<feature type="transmembrane region" description="Helical" evidence="6">
    <location>
        <begin position="348"/>
        <end position="368"/>
    </location>
</feature>
<reference evidence="7 8" key="1">
    <citation type="submission" date="2019-07" db="EMBL/GenBank/DDBJ databases">
        <authorList>
            <person name="Hibberd C M."/>
            <person name="Gehrig L. J."/>
            <person name="Chang H.-W."/>
            <person name="Venkatesh S."/>
        </authorList>
    </citation>
    <scope>NUCLEOTIDE SEQUENCE [LARGE SCALE GENOMIC DNA]</scope>
    <source>
        <strain evidence="7">Ruminococcus_obeum_SSTS_Bg7063</strain>
    </source>
</reference>
<dbReference type="GO" id="GO:0005886">
    <property type="term" value="C:plasma membrane"/>
    <property type="evidence" value="ECO:0007669"/>
    <property type="project" value="UniProtKB-SubCell"/>
</dbReference>
<feature type="transmembrane region" description="Helical" evidence="6">
    <location>
        <begin position="471"/>
        <end position="490"/>
    </location>
</feature>
<feature type="transmembrane region" description="Helical" evidence="6">
    <location>
        <begin position="94"/>
        <end position="116"/>
    </location>
</feature>
<evidence type="ECO:0000256" key="5">
    <source>
        <dbReference type="ARBA" id="ARBA00023136"/>
    </source>
</evidence>
<gene>
    <name evidence="7" type="ORF">ROSSTS7063_00921</name>
</gene>
<dbReference type="PANTHER" id="PTHR30250">
    <property type="entry name" value="PST FAMILY PREDICTED COLANIC ACID TRANSPORTER"/>
    <property type="match status" value="1"/>
</dbReference>
<evidence type="ECO:0008006" key="9">
    <source>
        <dbReference type="Google" id="ProtNLM"/>
    </source>
</evidence>
<comment type="subcellular location">
    <subcellularLocation>
        <location evidence="1">Cell membrane</location>
        <topology evidence="1">Multi-pass membrane protein</topology>
    </subcellularLocation>
</comment>
<dbReference type="AlphaFoldDB" id="A0A564SS17"/>